<keyword evidence="1" id="KW-0378">Hydrolase</keyword>
<evidence type="ECO:0000256" key="1">
    <source>
        <dbReference type="ARBA" id="ARBA00022801"/>
    </source>
</evidence>
<proteinExistence type="predicted"/>
<name>A0A6J5LSZ7_9CAUD</name>
<accession>A0A6J5LSZ7</accession>
<dbReference type="Gene3D" id="2.10.10.20">
    <property type="entry name" value="Carbohydrate-binding module superfamily 5/12"/>
    <property type="match status" value="1"/>
</dbReference>
<dbReference type="Pfam" id="PF02839">
    <property type="entry name" value="CBM_5_12"/>
    <property type="match status" value="1"/>
</dbReference>
<dbReference type="EMBL" id="LR796307">
    <property type="protein sequence ID" value="CAB4136090.1"/>
    <property type="molecule type" value="Genomic_DNA"/>
</dbReference>
<evidence type="ECO:0000313" key="3">
    <source>
        <dbReference type="EMBL" id="CAB4136090.1"/>
    </source>
</evidence>
<feature type="domain" description="Chitin-binding type-3" evidence="2">
    <location>
        <begin position="425"/>
        <end position="468"/>
    </location>
</feature>
<dbReference type="GO" id="GO:0004553">
    <property type="term" value="F:hydrolase activity, hydrolyzing O-glycosyl compounds"/>
    <property type="evidence" value="ECO:0007669"/>
    <property type="project" value="InterPro"/>
</dbReference>
<dbReference type="InterPro" id="IPR003610">
    <property type="entry name" value="CBM5/12"/>
</dbReference>
<reference evidence="3" key="1">
    <citation type="submission" date="2020-04" db="EMBL/GenBank/DDBJ databases">
        <authorList>
            <person name="Chiriac C."/>
            <person name="Salcher M."/>
            <person name="Ghai R."/>
            <person name="Kavagutti S V."/>
        </authorList>
    </citation>
    <scope>NUCLEOTIDE SEQUENCE</scope>
</reference>
<gene>
    <name evidence="3" type="ORF">UFOVP300_39</name>
</gene>
<protein>
    <recommendedName>
        <fullName evidence="2">Chitin-binding type-3 domain-containing protein</fullName>
    </recommendedName>
</protein>
<dbReference type="GO" id="GO:0005576">
    <property type="term" value="C:extracellular region"/>
    <property type="evidence" value="ECO:0007669"/>
    <property type="project" value="InterPro"/>
</dbReference>
<sequence length="929" mass="101520">MPKFDFYPSFNAGEVSPMVDARTSLDKYRSACRTLENFQILPYGGVIRRPGTQYVGTTKYINLGETRLIGFNFSTTTRFVIELGVGYLRVWNPATGALQAISSGGTEIGTMYYGADLREIQYCQVNDIMYFAHANYPPHKLSRLSDTNWTFEKVQFAYPPLLGSSDNQTNLSLGFATYPFVSGAFYLKDSNLFPPSGTASPSTTSLSYRVLKDFTATTFPAAIAAGNVSSLPLAFNEMGPMTSNNPTPFTGYVGSQIELKWQNSNLYKQIEIVGNFESETLVVDGEWDFETSGTWGAMIQILRVPAEIMQAGVIAGLGLPVGGTAIEVYQPSHGWSDGDIISVTGAYPAPNASIYSVTTNTYRYNLLNAPALTGYRDVFPENLSQMEIVREYVVDNDKNIITSGTEDSLCGLKIVIRNAQKIAYNWAAGTVYVVGDFVYSGGKTYYCVLAHTSTASFDASRWTTQQVPNARIDSSTPIIGGVATVTAASTINVDNWLGRLAATGAKTKYWQYGAFNATSGYPRSVCLHEQRLCFGGTKAQPNTIWCSAIGDFENFELGVNAADAVQFTLAASEGNRINWMFSQSEMLVGTSGDEWTIGAADSASALSATNVKTRRQASYGSKYMRAAMVNDVLLFVQRNGRKVRELVYELNKDGWVAPDLTLLAEHITSGEIVEIAYQQQPDAILWCVRGDGTLIGMTYERDQKVVGWHRHTIADNADVESVATIYGNSTEDEVWMVVKRTVSGQTYRTIERFPLLWRANFDNQTTASWRYLDGHVAFASGSANRSVTGLSHLNGKTVTIVQNGVVTGTAVVSGGAVTVPATTAGYVGLPYISTLTPMKLDMDLEDGSSQGRKKRIHKVVVRTQKSQGGEVRVNAGQWYDLAATLTTGDQKIWTAGTFGFDADVSVQQSDPYPMCILAIEPVWDAYGNE</sequence>
<dbReference type="InterPro" id="IPR036573">
    <property type="entry name" value="CBM_sf_5/12"/>
</dbReference>
<dbReference type="GO" id="GO:0030246">
    <property type="term" value="F:carbohydrate binding"/>
    <property type="evidence" value="ECO:0007669"/>
    <property type="project" value="InterPro"/>
</dbReference>
<evidence type="ECO:0000259" key="2">
    <source>
        <dbReference type="Pfam" id="PF02839"/>
    </source>
</evidence>
<dbReference type="GO" id="GO:0005975">
    <property type="term" value="P:carbohydrate metabolic process"/>
    <property type="evidence" value="ECO:0007669"/>
    <property type="project" value="InterPro"/>
</dbReference>
<dbReference type="SUPFAM" id="SSF51055">
    <property type="entry name" value="Carbohydrate binding domain"/>
    <property type="match status" value="1"/>
</dbReference>
<organism evidence="3">
    <name type="scientific">uncultured Caudovirales phage</name>
    <dbReference type="NCBI Taxonomy" id="2100421"/>
    <lineage>
        <taxon>Viruses</taxon>
        <taxon>Duplodnaviria</taxon>
        <taxon>Heunggongvirae</taxon>
        <taxon>Uroviricota</taxon>
        <taxon>Caudoviricetes</taxon>
        <taxon>Peduoviridae</taxon>
        <taxon>Maltschvirus</taxon>
        <taxon>Maltschvirus maltsch</taxon>
    </lineage>
</organism>